<proteinExistence type="predicted"/>
<protein>
    <submittedName>
        <fullName evidence="1">Uncharacterized protein</fullName>
    </submittedName>
</protein>
<name>A0A2P2N1H3_RHIMU</name>
<dbReference type="EMBL" id="GGEC01055848">
    <property type="protein sequence ID" value="MBX36332.1"/>
    <property type="molecule type" value="Transcribed_RNA"/>
</dbReference>
<evidence type="ECO:0000313" key="1">
    <source>
        <dbReference type="EMBL" id="MBX36332.1"/>
    </source>
</evidence>
<accession>A0A2P2N1H3</accession>
<dbReference type="AlphaFoldDB" id="A0A2P2N1H3"/>
<sequence length="22" mass="2692">MLKGSISFYYPFFQVKMKLNCF</sequence>
<reference evidence="1" key="1">
    <citation type="submission" date="2018-02" db="EMBL/GenBank/DDBJ databases">
        <title>Rhizophora mucronata_Transcriptome.</title>
        <authorList>
            <person name="Meera S.P."/>
            <person name="Sreeshan A."/>
            <person name="Augustine A."/>
        </authorList>
    </citation>
    <scope>NUCLEOTIDE SEQUENCE</scope>
    <source>
        <tissue evidence="1">Leaf</tissue>
    </source>
</reference>
<organism evidence="1">
    <name type="scientific">Rhizophora mucronata</name>
    <name type="common">Asiatic mangrove</name>
    <dbReference type="NCBI Taxonomy" id="61149"/>
    <lineage>
        <taxon>Eukaryota</taxon>
        <taxon>Viridiplantae</taxon>
        <taxon>Streptophyta</taxon>
        <taxon>Embryophyta</taxon>
        <taxon>Tracheophyta</taxon>
        <taxon>Spermatophyta</taxon>
        <taxon>Magnoliopsida</taxon>
        <taxon>eudicotyledons</taxon>
        <taxon>Gunneridae</taxon>
        <taxon>Pentapetalae</taxon>
        <taxon>rosids</taxon>
        <taxon>fabids</taxon>
        <taxon>Malpighiales</taxon>
        <taxon>Rhizophoraceae</taxon>
        <taxon>Rhizophora</taxon>
    </lineage>
</organism>